<dbReference type="CDD" id="cd06769">
    <property type="entry name" value="PDZ_FRMPD1_3_4-like"/>
    <property type="match status" value="1"/>
</dbReference>
<reference evidence="3" key="2">
    <citation type="submission" date="2021-02" db="UniProtKB">
        <authorList>
            <consortium name="EnsemblMetazoa"/>
        </authorList>
    </citation>
    <scope>IDENTIFICATION</scope>
    <source>
        <strain evidence="3">JHB</strain>
    </source>
</reference>
<dbReference type="SMART" id="SM00228">
    <property type="entry name" value="PDZ"/>
    <property type="match status" value="1"/>
</dbReference>
<accession>B0X589</accession>
<dbReference type="OrthoDB" id="5859304at2759"/>
<evidence type="ECO:0000313" key="3">
    <source>
        <dbReference type="EnsemblMetazoa" id="CPIJ014274-PA"/>
    </source>
</evidence>
<dbReference type="InParanoid" id="B0X589"/>
<dbReference type="EnsemblMetazoa" id="CPIJ014274-RA">
    <property type="protein sequence ID" value="CPIJ014274-PA"/>
    <property type="gene ID" value="CPIJ014274"/>
</dbReference>
<dbReference type="AlphaFoldDB" id="B0X589"/>
<dbReference type="STRING" id="7176.B0X589"/>
<dbReference type="eggNOG" id="KOG3552">
    <property type="taxonomic scope" value="Eukaryota"/>
</dbReference>
<dbReference type="PANTHER" id="PTHR46221:SF3">
    <property type="entry name" value="FERM AND PDZ DOMAIN-CONTAINING PROTEIN 4"/>
    <property type="match status" value="1"/>
</dbReference>
<dbReference type="PANTHER" id="PTHR46221">
    <property type="entry name" value="FERM AND PDZ DOMAIN-CONTAINING PROTEIN FAMILY MEMBER"/>
    <property type="match status" value="1"/>
</dbReference>
<dbReference type="Gene3D" id="2.30.42.10">
    <property type="match status" value="1"/>
</dbReference>
<dbReference type="Proteomes" id="UP000002320">
    <property type="component" value="Unassembled WGS sequence"/>
</dbReference>
<dbReference type="SUPFAM" id="SSF50156">
    <property type="entry name" value="PDZ domain-like"/>
    <property type="match status" value="1"/>
</dbReference>
<proteinExistence type="predicted"/>
<dbReference type="FunFam" id="2.30.42.10:FF:000053">
    <property type="entry name" value="FERM and PDZ domain-containing protein 4"/>
    <property type="match status" value="1"/>
</dbReference>
<organism>
    <name type="scientific">Culex quinquefasciatus</name>
    <name type="common">Southern house mosquito</name>
    <name type="synonym">Culex pungens</name>
    <dbReference type="NCBI Taxonomy" id="7176"/>
    <lineage>
        <taxon>Eukaryota</taxon>
        <taxon>Metazoa</taxon>
        <taxon>Ecdysozoa</taxon>
        <taxon>Arthropoda</taxon>
        <taxon>Hexapoda</taxon>
        <taxon>Insecta</taxon>
        <taxon>Pterygota</taxon>
        <taxon>Neoptera</taxon>
        <taxon>Endopterygota</taxon>
        <taxon>Diptera</taxon>
        <taxon>Nematocera</taxon>
        <taxon>Culicoidea</taxon>
        <taxon>Culicidae</taxon>
        <taxon>Culicinae</taxon>
        <taxon>Culicini</taxon>
        <taxon>Culex</taxon>
        <taxon>Culex</taxon>
    </lineage>
</organism>
<sequence>MKVTTTYEEPERYHYNDSPPEPRLVVLHRSPTLGFGFVAGSEKPVIVRFVTEGGPSVHKLEPGDQILAVNGEDVKEAPRDHVIQLVRNCESTVSLLVCQPQLYNAVGRKSTLLSAGKKAKLKSRPIRVRFAESVCVNGAPLFPTQCHP</sequence>
<protein>
    <recommendedName>
        <fullName evidence="1">PDZ domain-containing protein</fullName>
    </recommendedName>
</protein>
<dbReference type="InterPro" id="IPR001478">
    <property type="entry name" value="PDZ"/>
</dbReference>
<dbReference type="KEGG" id="cqu:CpipJ_CPIJ014274"/>
<evidence type="ECO:0000313" key="4">
    <source>
        <dbReference type="Proteomes" id="UP000002320"/>
    </source>
</evidence>
<dbReference type="VEuPathDB" id="VectorBase:CPIJ014274"/>
<dbReference type="VEuPathDB" id="VectorBase:CQUJHB017321"/>
<name>B0X589_CULQU</name>
<dbReference type="HOGENOM" id="CLU_126348_0_0_1"/>
<reference evidence="2" key="1">
    <citation type="submission" date="2007-03" db="EMBL/GenBank/DDBJ databases">
        <title>Annotation of Culex pipiens quinquefasciatus.</title>
        <authorList>
            <consortium name="The Broad Institute Genome Sequencing Platform"/>
            <person name="Atkinson P.W."/>
            <person name="Hemingway J."/>
            <person name="Christensen B.M."/>
            <person name="Higgs S."/>
            <person name="Kodira C."/>
            <person name="Hannick L."/>
            <person name="Megy K."/>
            <person name="O'Leary S."/>
            <person name="Pearson M."/>
            <person name="Haas B.J."/>
            <person name="Mauceli E."/>
            <person name="Wortman J.R."/>
            <person name="Lee N.H."/>
            <person name="Guigo R."/>
            <person name="Stanke M."/>
            <person name="Alvarado L."/>
            <person name="Amedeo P."/>
            <person name="Antoine C.H."/>
            <person name="Arensburger P."/>
            <person name="Bidwell S.L."/>
            <person name="Crawford M."/>
            <person name="Camaro F."/>
            <person name="Devon K."/>
            <person name="Engels R."/>
            <person name="Hammond M."/>
            <person name="Howarth C."/>
            <person name="Koehrsen M."/>
            <person name="Lawson D."/>
            <person name="Montgomery P."/>
            <person name="Nene V."/>
            <person name="Nusbaum C."/>
            <person name="Puiu D."/>
            <person name="Romero-Severson J."/>
            <person name="Severson D.W."/>
            <person name="Shumway M."/>
            <person name="Sisk P."/>
            <person name="Stolte C."/>
            <person name="Zeng Q."/>
            <person name="Eisenstadt E."/>
            <person name="Fraser-Liggett C."/>
            <person name="Strausberg R."/>
            <person name="Galagan J."/>
            <person name="Birren B."/>
            <person name="Collins F.H."/>
        </authorList>
    </citation>
    <scope>NUCLEOTIDE SEQUENCE [LARGE SCALE GENOMIC DNA]</scope>
    <source>
        <strain evidence="2">JHB</strain>
    </source>
</reference>
<gene>
    <name evidence="3" type="primary">6047803</name>
    <name evidence="2" type="ORF">CpipJ_CPIJ014274</name>
</gene>
<feature type="domain" description="PDZ" evidence="1">
    <location>
        <begin position="24"/>
        <end position="101"/>
    </location>
</feature>
<keyword evidence="4" id="KW-1185">Reference proteome</keyword>
<dbReference type="InterPro" id="IPR036034">
    <property type="entry name" value="PDZ_sf"/>
</dbReference>
<dbReference type="EMBL" id="DS232371">
    <property type="protein sequence ID" value="EDS40735.1"/>
    <property type="molecule type" value="Genomic_DNA"/>
</dbReference>
<evidence type="ECO:0000313" key="2">
    <source>
        <dbReference type="EMBL" id="EDS40735.1"/>
    </source>
</evidence>
<dbReference type="PROSITE" id="PS50106">
    <property type="entry name" value="PDZ"/>
    <property type="match status" value="1"/>
</dbReference>
<evidence type="ECO:0000259" key="1">
    <source>
        <dbReference type="PROSITE" id="PS50106"/>
    </source>
</evidence>
<dbReference type="Pfam" id="PF00595">
    <property type="entry name" value="PDZ"/>
    <property type="match status" value="1"/>
</dbReference>